<keyword evidence="7" id="KW-0812">Transmembrane</keyword>
<dbReference type="EMBL" id="CP011310">
    <property type="protein sequence ID" value="ANC50325.1"/>
    <property type="molecule type" value="Genomic_DNA"/>
</dbReference>
<dbReference type="OrthoDB" id="5290997at2"/>
<dbReference type="GO" id="GO:0003841">
    <property type="term" value="F:1-acylglycerol-3-phosphate O-acyltransferase activity"/>
    <property type="evidence" value="ECO:0007669"/>
    <property type="project" value="TreeGrafter"/>
</dbReference>
<feature type="domain" description="Phospholipid/glycerol acyltransferase" evidence="8">
    <location>
        <begin position="69"/>
        <end position="183"/>
    </location>
</feature>
<evidence type="ECO:0000256" key="6">
    <source>
        <dbReference type="SAM" id="MobiDB-lite"/>
    </source>
</evidence>
<protein>
    <recommendedName>
        <fullName evidence="8">Phospholipid/glycerol acyltransferase domain-containing protein</fullName>
    </recommendedName>
</protein>
<dbReference type="InterPro" id="IPR002123">
    <property type="entry name" value="Plipid/glycerol_acylTrfase"/>
</dbReference>
<dbReference type="SUPFAM" id="SSF69593">
    <property type="entry name" value="Glycerol-3-phosphate (1)-acyltransferase"/>
    <property type="match status" value="1"/>
</dbReference>
<evidence type="ECO:0000256" key="4">
    <source>
        <dbReference type="ARBA" id="ARBA00023264"/>
    </source>
</evidence>
<keyword evidence="5" id="KW-0012">Acyltransferase</keyword>
<evidence type="ECO:0000256" key="7">
    <source>
        <dbReference type="SAM" id="Phobius"/>
    </source>
</evidence>
<comment type="pathway">
    <text evidence="1">Lipid metabolism.</text>
</comment>
<evidence type="ECO:0000256" key="1">
    <source>
        <dbReference type="ARBA" id="ARBA00005189"/>
    </source>
</evidence>
<reference evidence="10" key="2">
    <citation type="submission" date="2015-04" db="EMBL/GenBank/DDBJ databases">
        <title>The complete genome sequence of Erythrobacter sp. s21-N3.</title>
        <authorList>
            <person name="Zhuang L."/>
            <person name="Liu Y."/>
            <person name="Shao Z."/>
        </authorList>
    </citation>
    <scope>NUCLEOTIDE SEQUENCE [LARGE SCALE GENOMIC DNA]</scope>
    <source>
        <strain evidence="10">s21-N3</strain>
    </source>
</reference>
<keyword evidence="7" id="KW-1133">Transmembrane helix</keyword>
<dbReference type="AlphaFoldDB" id="A0A168LZY8"/>
<keyword evidence="3" id="KW-0444">Lipid biosynthesis</keyword>
<proteinExistence type="predicted"/>
<dbReference type="STRING" id="1648404.CP97_14639"/>
<gene>
    <name evidence="9" type="ORF">CP97_14639</name>
</gene>
<evidence type="ECO:0000259" key="8">
    <source>
        <dbReference type="SMART" id="SM00563"/>
    </source>
</evidence>
<sequence length="249" mass="27424">MILLRNIAFCIAFYIGSLVLSFGAAGFSYVYPKWVRPWCDAWSAWHHWCCTHLLGLTIRETGTRPDQPALYAIKHESFFEAIAMANTFDHPAGVAKRELFDIPGWGRAALAYGLIPVAREQGASALRSMLKAARPALKQGRPIVIFPEGTRVPHGTQPPLQSGFAALYKLFGLPVVPVAVDSGKLYRSGLKRPGVITWHFGEMIEPGLPRKEVEARVHAAINIFNRDDGDDGIADEAPAPEPEPEPEID</sequence>
<name>A0A168LZY8_9SPHN</name>
<reference evidence="9 10" key="1">
    <citation type="journal article" date="2015" name="Int. J. Syst. Evol. Microbiol.">
        <title>Erythrobacter atlanticus sp. nov., a bacterium from ocean sediment able to degrade polycyclic aromatic hydrocarbons.</title>
        <authorList>
            <person name="Zhuang L."/>
            <person name="Liu Y."/>
            <person name="Wang L."/>
            <person name="Wang W."/>
            <person name="Shao Z."/>
        </authorList>
    </citation>
    <scope>NUCLEOTIDE SEQUENCE [LARGE SCALE GENOMIC DNA]</scope>
    <source>
        <strain evidence="10">s21-N3</strain>
    </source>
</reference>
<dbReference type="PANTHER" id="PTHR10434:SF59">
    <property type="entry name" value="1-ACYL-SN-GLYCEROL-3-PHOSPHATE ACYLTRANSFERASE"/>
    <property type="match status" value="1"/>
</dbReference>
<dbReference type="Proteomes" id="UP000059113">
    <property type="component" value="Chromosome"/>
</dbReference>
<dbReference type="PANTHER" id="PTHR10434">
    <property type="entry name" value="1-ACYL-SN-GLYCEROL-3-PHOSPHATE ACYLTRANSFERASE"/>
    <property type="match status" value="1"/>
</dbReference>
<dbReference type="KEGG" id="ery:CP97_14639"/>
<dbReference type="SMART" id="SM00563">
    <property type="entry name" value="PlsC"/>
    <property type="match status" value="1"/>
</dbReference>
<dbReference type="CDD" id="cd07989">
    <property type="entry name" value="LPLAT_AGPAT-like"/>
    <property type="match status" value="1"/>
</dbReference>
<feature type="transmembrane region" description="Helical" evidence="7">
    <location>
        <begin position="7"/>
        <end position="31"/>
    </location>
</feature>
<dbReference type="Pfam" id="PF01553">
    <property type="entry name" value="Acyltransferase"/>
    <property type="match status" value="1"/>
</dbReference>
<keyword evidence="2" id="KW-0808">Transferase</keyword>
<keyword evidence="3" id="KW-0594">Phospholipid biosynthesis</keyword>
<evidence type="ECO:0000313" key="9">
    <source>
        <dbReference type="EMBL" id="ANC50325.1"/>
    </source>
</evidence>
<evidence type="ECO:0000256" key="2">
    <source>
        <dbReference type="ARBA" id="ARBA00022679"/>
    </source>
</evidence>
<evidence type="ECO:0000313" key="10">
    <source>
        <dbReference type="Proteomes" id="UP000059113"/>
    </source>
</evidence>
<keyword evidence="3" id="KW-0443">Lipid metabolism</keyword>
<feature type="region of interest" description="Disordered" evidence="6">
    <location>
        <begin position="226"/>
        <end position="249"/>
    </location>
</feature>
<evidence type="ECO:0000256" key="3">
    <source>
        <dbReference type="ARBA" id="ARBA00023209"/>
    </source>
</evidence>
<organism evidence="9 10">
    <name type="scientific">Aurantiacibacter atlanticus</name>
    <dbReference type="NCBI Taxonomy" id="1648404"/>
    <lineage>
        <taxon>Bacteria</taxon>
        <taxon>Pseudomonadati</taxon>
        <taxon>Pseudomonadota</taxon>
        <taxon>Alphaproteobacteria</taxon>
        <taxon>Sphingomonadales</taxon>
        <taxon>Erythrobacteraceae</taxon>
        <taxon>Aurantiacibacter</taxon>
    </lineage>
</organism>
<keyword evidence="7" id="KW-0472">Membrane</keyword>
<evidence type="ECO:0000256" key="5">
    <source>
        <dbReference type="ARBA" id="ARBA00023315"/>
    </source>
</evidence>
<keyword evidence="4" id="KW-1208">Phospholipid metabolism</keyword>
<dbReference type="RefSeq" id="WP_063612346.1">
    <property type="nucleotide sequence ID" value="NZ_CP011310.1"/>
</dbReference>
<keyword evidence="10" id="KW-1185">Reference proteome</keyword>
<dbReference type="GO" id="GO:0006654">
    <property type="term" value="P:phosphatidic acid biosynthetic process"/>
    <property type="evidence" value="ECO:0007669"/>
    <property type="project" value="TreeGrafter"/>
</dbReference>
<accession>A0A168LZY8</accession>